<proteinExistence type="predicted"/>
<dbReference type="Proteomes" id="UP000030108">
    <property type="component" value="Unassembled WGS sequence"/>
</dbReference>
<dbReference type="InterPro" id="IPR004242">
    <property type="entry name" value="Transposase_21"/>
</dbReference>
<organism evidence="1 2">
    <name type="scientific">Rhizoctonia solani AG-3 Rhs1AP</name>
    <dbReference type="NCBI Taxonomy" id="1086054"/>
    <lineage>
        <taxon>Eukaryota</taxon>
        <taxon>Fungi</taxon>
        <taxon>Dikarya</taxon>
        <taxon>Basidiomycota</taxon>
        <taxon>Agaricomycotina</taxon>
        <taxon>Agaricomycetes</taxon>
        <taxon>Cantharellales</taxon>
        <taxon>Ceratobasidiaceae</taxon>
        <taxon>Rhizoctonia</taxon>
    </lineage>
</organism>
<name>X8J6A8_9AGAM</name>
<reference evidence="2" key="1">
    <citation type="journal article" date="2014" name="Genome Announc.">
        <title>Draft genome sequence of the plant-pathogenic soil fungus Rhizoctonia solani anastomosis group 3 strain Rhs1AP.</title>
        <authorList>
            <person name="Cubeta M.A."/>
            <person name="Thomas E."/>
            <person name="Dean R.A."/>
            <person name="Jabaji S."/>
            <person name="Neate S.M."/>
            <person name="Tavantzis S."/>
            <person name="Toda T."/>
            <person name="Vilgalys R."/>
            <person name="Bharathan N."/>
            <person name="Fedorova-Abrams N."/>
            <person name="Pakala S.B."/>
            <person name="Pakala S.M."/>
            <person name="Zafar N."/>
            <person name="Joardar V."/>
            <person name="Losada L."/>
            <person name="Nierman W.C."/>
        </authorList>
    </citation>
    <scope>NUCLEOTIDE SEQUENCE [LARGE SCALE GENOMIC DNA]</scope>
    <source>
        <strain evidence="2">AG-3</strain>
    </source>
</reference>
<dbReference type="PANTHER" id="PTHR46579">
    <property type="entry name" value="F5/8 TYPE C DOMAIN-CONTAINING PROTEIN-RELATED"/>
    <property type="match status" value="1"/>
</dbReference>
<feature type="non-terminal residue" evidence="1">
    <location>
        <position position="330"/>
    </location>
</feature>
<protein>
    <submittedName>
        <fullName evidence="1">Transposase family Tnp2 protein</fullName>
    </submittedName>
</protein>
<dbReference type="OrthoDB" id="3234349at2759"/>
<evidence type="ECO:0000313" key="2">
    <source>
        <dbReference type="Proteomes" id="UP000030108"/>
    </source>
</evidence>
<dbReference type="Pfam" id="PF02992">
    <property type="entry name" value="Transposase_21"/>
    <property type="match status" value="1"/>
</dbReference>
<dbReference type="PANTHER" id="PTHR46579:SF1">
    <property type="entry name" value="F5_8 TYPE C DOMAIN-CONTAINING PROTEIN"/>
    <property type="match status" value="1"/>
</dbReference>
<dbReference type="EMBL" id="JATN01000322">
    <property type="protein sequence ID" value="EUC57477.1"/>
    <property type="molecule type" value="Genomic_DNA"/>
</dbReference>
<comment type="caution">
    <text evidence="1">The sequence shown here is derived from an EMBL/GenBank/DDBJ whole genome shotgun (WGS) entry which is preliminary data.</text>
</comment>
<gene>
    <name evidence="1" type="ORF">RSOL_223070</name>
</gene>
<evidence type="ECO:0000313" key="1">
    <source>
        <dbReference type="EMBL" id="EUC57477.1"/>
    </source>
</evidence>
<accession>X8J6A8</accession>
<dbReference type="AlphaFoldDB" id="X8J6A8"/>
<sequence>MLLRPSFVSALKSGNKAHSSHRHGILDDLCCSTVYKSAQIGLRRVFCINGTVQDEPVTPNSARKLKDLDFELYLAINIDWFRSTPKSIESTGAIYITIQNLDHTVRFSPANVILACIVPGPKEPPLEELNWVLQPIVDEIKQLYAGIVMNTHNSDHPEPKLIHAQLVLTAADTPAWCKCQGTAGHAHNKRPCQCNVEKKDINLPKGYDIANLDLIDEDMLLGKAYESKLARTKAASGRIHTEFGIWWSALNELPDWKPHSLAPVDLMHNLFLGIVSHCWNDILVEGCYLTAAQKRQFDAFLDKFEWPSRIGWLPNKVLAMQKRSLAQPNN</sequence>